<protein>
    <submittedName>
        <fullName evidence="1">Uncharacterized protein</fullName>
    </submittedName>
</protein>
<evidence type="ECO:0000313" key="1">
    <source>
        <dbReference type="EMBL" id="RDJ03828.1"/>
    </source>
</evidence>
<dbReference type="AlphaFoldDB" id="A0A370KGB8"/>
<dbReference type="EMBL" id="NAAC01000041">
    <property type="protein sequence ID" value="RDJ03828.1"/>
    <property type="molecule type" value="Genomic_DNA"/>
</dbReference>
<reference evidence="1 2" key="1">
    <citation type="submission" date="2017-03" db="EMBL/GenBank/DDBJ databases">
        <title>Genome analysis of Rhizobial strains effectives or ineffectives for nitrogen fixation isolated from bean seeds.</title>
        <authorList>
            <person name="Peralta H."/>
            <person name="Aguilar-Vera A."/>
            <person name="Mora Y."/>
            <person name="Vargas-Lagunas C."/>
            <person name="Girard L."/>
            <person name="Mora J."/>
        </authorList>
    </citation>
    <scope>NUCLEOTIDE SEQUENCE [LARGE SCALE GENOMIC DNA]</scope>
    <source>
        <strain evidence="1 2">CCGM3</strain>
    </source>
</reference>
<evidence type="ECO:0000313" key="2">
    <source>
        <dbReference type="Proteomes" id="UP000254939"/>
    </source>
</evidence>
<dbReference type="Proteomes" id="UP000254939">
    <property type="component" value="Unassembled WGS sequence"/>
</dbReference>
<gene>
    <name evidence="1" type="ORF">B5K06_28310</name>
</gene>
<sequence>MFLINDIFVIYNFINPSILPSVRPDRVLARLDASKLCDFEVMSRNRLPKSPCEEPLDAGLPKAECHSSIFNFMIFNFFRNSLTSCQFGGP</sequence>
<proteinExistence type="predicted"/>
<organism evidence="1 2">
    <name type="scientific">Rhizobium grahamii</name>
    <dbReference type="NCBI Taxonomy" id="1120045"/>
    <lineage>
        <taxon>Bacteria</taxon>
        <taxon>Pseudomonadati</taxon>
        <taxon>Pseudomonadota</taxon>
        <taxon>Alphaproteobacteria</taxon>
        <taxon>Hyphomicrobiales</taxon>
        <taxon>Rhizobiaceae</taxon>
        <taxon>Rhizobium/Agrobacterium group</taxon>
        <taxon>Rhizobium</taxon>
    </lineage>
</organism>
<comment type="caution">
    <text evidence="1">The sequence shown here is derived from an EMBL/GenBank/DDBJ whole genome shotgun (WGS) entry which is preliminary data.</text>
</comment>
<accession>A0A370KGB8</accession>
<name>A0A370KGB8_9HYPH</name>